<sequence length="279" mass="30251">MSQRNDERSPLIGERDANDVSFSNSYNNEGLIMSDEPHQGESNITGTEEFVNESTVSGLAGHSSNVAGSEAGSEAQSEMYQKPPFVECRVCQTEINISGRLHQHVVRCSCGEATPIRSAPPGKKYVRCPCNCLLICKAASARIACPRRNCRRVITLGDSTPTGVASRAPPGTSRISCIHCHEVFMFNTLINRVAQCPHCKKESSVGSRFARNRALAYSATSILGVALCIVLTVITAQHASSASYVLYMLYLIGLLASIVLAWKASHFWRLKVSDNLGAL</sequence>
<dbReference type="Proteomes" id="UP000095286">
    <property type="component" value="Unplaced"/>
</dbReference>
<protein>
    <submittedName>
        <fullName evidence="2">Phosphatidylinositol-4,5-bisphosphate 4-phosphatase</fullName>
    </submittedName>
</protein>
<reference evidence="2" key="1">
    <citation type="submission" date="2016-11" db="UniProtKB">
        <authorList>
            <consortium name="WormBaseParasite"/>
        </authorList>
    </citation>
    <scope>IDENTIFICATION</scope>
    <source>
        <strain evidence="2">KR3021</strain>
    </source>
</reference>
<accession>A0AC35TQS3</accession>
<organism evidence="1 2">
    <name type="scientific">Rhabditophanes sp. KR3021</name>
    <dbReference type="NCBI Taxonomy" id="114890"/>
    <lineage>
        <taxon>Eukaryota</taxon>
        <taxon>Metazoa</taxon>
        <taxon>Ecdysozoa</taxon>
        <taxon>Nematoda</taxon>
        <taxon>Chromadorea</taxon>
        <taxon>Rhabditida</taxon>
        <taxon>Tylenchina</taxon>
        <taxon>Panagrolaimomorpha</taxon>
        <taxon>Strongyloidoidea</taxon>
        <taxon>Alloionematidae</taxon>
        <taxon>Rhabditophanes</taxon>
    </lineage>
</organism>
<evidence type="ECO:0000313" key="2">
    <source>
        <dbReference type="WBParaSite" id="RSKR_0000340500.1"/>
    </source>
</evidence>
<evidence type="ECO:0000313" key="1">
    <source>
        <dbReference type="Proteomes" id="UP000095286"/>
    </source>
</evidence>
<proteinExistence type="predicted"/>
<name>A0AC35TQS3_9BILA</name>
<dbReference type="WBParaSite" id="RSKR_0000340500.1">
    <property type="protein sequence ID" value="RSKR_0000340500.1"/>
    <property type="gene ID" value="RSKR_0000340500"/>
</dbReference>